<gene>
    <name evidence="1" type="ORF">IQ247_09745</name>
</gene>
<organism evidence="1 2">
    <name type="scientific">Plectonema cf. radiosum LEGE 06105</name>
    <dbReference type="NCBI Taxonomy" id="945769"/>
    <lineage>
        <taxon>Bacteria</taxon>
        <taxon>Bacillati</taxon>
        <taxon>Cyanobacteriota</taxon>
        <taxon>Cyanophyceae</taxon>
        <taxon>Oscillatoriophycideae</taxon>
        <taxon>Oscillatoriales</taxon>
        <taxon>Microcoleaceae</taxon>
        <taxon>Plectonema</taxon>
    </lineage>
</organism>
<name>A0A8J7F6Q6_9CYAN</name>
<accession>A0A8J7F6Q6</accession>
<evidence type="ECO:0000313" key="2">
    <source>
        <dbReference type="Proteomes" id="UP000620559"/>
    </source>
</evidence>
<dbReference type="AlphaFoldDB" id="A0A8J7F6Q6"/>
<reference evidence="1" key="1">
    <citation type="submission" date="2020-10" db="EMBL/GenBank/DDBJ databases">
        <authorList>
            <person name="Castelo-Branco R."/>
            <person name="Eusebio N."/>
            <person name="Adriana R."/>
            <person name="Vieira A."/>
            <person name="Brugerolle De Fraissinette N."/>
            <person name="Rezende De Castro R."/>
            <person name="Schneider M.P."/>
            <person name="Vasconcelos V."/>
            <person name="Leao P.N."/>
        </authorList>
    </citation>
    <scope>NUCLEOTIDE SEQUENCE</scope>
    <source>
        <strain evidence="1">LEGE 06105</strain>
    </source>
</reference>
<proteinExistence type="predicted"/>
<keyword evidence="2" id="KW-1185">Reference proteome</keyword>
<dbReference type="EMBL" id="JADEWL010000022">
    <property type="protein sequence ID" value="MBE9212964.1"/>
    <property type="molecule type" value="Genomic_DNA"/>
</dbReference>
<dbReference type="RefSeq" id="WP_193919402.1">
    <property type="nucleotide sequence ID" value="NZ_JADEWL010000022.1"/>
</dbReference>
<comment type="caution">
    <text evidence="1">The sequence shown here is derived from an EMBL/GenBank/DDBJ whole genome shotgun (WGS) entry which is preliminary data.</text>
</comment>
<protein>
    <submittedName>
        <fullName evidence="1">Uncharacterized protein</fullName>
    </submittedName>
</protein>
<dbReference type="Proteomes" id="UP000620559">
    <property type="component" value="Unassembled WGS sequence"/>
</dbReference>
<evidence type="ECO:0000313" key="1">
    <source>
        <dbReference type="EMBL" id="MBE9212964.1"/>
    </source>
</evidence>
<sequence>MQRIQLIREITEKLRSGESKKYSELRNAIAAYELLSEVDAAQFQNSDLRTPQGKQQLLALAEKLIADYDADNGESIESAIDERLEDFDRTWETLKPAKLKRFSTHNAFWAAMFALYKDNNQLLTADGLIRLGDEADAMIDGEELKGDRVYNSLTWDTLADLANAKDRGAFRRICVDPGEMIEDPEIEAPTDNPFIKEMQKVFTKERVVRGLLTRQVYDNLRFVQDHFFISGLREETFTCRGLNINCLTETFLLNLIPSDERKLWRQVNKITDRFLQLAVMDNPKYKLSRVDFSDYEEWGDRGEDIPTTYSQVWEYAQAAVSAWVTHESTEWKERTQKIISSTRGEMEARIGKGIDKPDEPDRIELHLTMGWENFEKGNASDCVTFRLSHPYRD</sequence>